<dbReference type="GO" id="GO:0030170">
    <property type="term" value="F:pyridoxal phosphate binding"/>
    <property type="evidence" value="ECO:0007669"/>
    <property type="project" value="InterPro"/>
</dbReference>
<evidence type="ECO:0000259" key="2">
    <source>
        <dbReference type="PROSITE" id="PS51340"/>
    </source>
</evidence>
<dbReference type="InterPro" id="IPR011037">
    <property type="entry name" value="Pyrv_Knase-like_insert_dom_sf"/>
</dbReference>
<name>A0A382AYF9_9ZZZZ</name>
<dbReference type="PANTHER" id="PTHR36930:SF1">
    <property type="entry name" value="MOSC DOMAIN-CONTAINING PROTEIN"/>
    <property type="match status" value="1"/>
</dbReference>
<proteinExistence type="predicted"/>
<dbReference type="InterPro" id="IPR005302">
    <property type="entry name" value="MoCF_Sase_C"/>
</dbReference>
<dbReference type="InterPro" id="IPR052716">
    <property type="entry name" value="MOSC_domain"/>
</dbReference>
<dbReference type="GO" id="GO:0003824">
    <property type="term" value="F:catalytic activity"/>
    <property type="evidence" value="ECO:0007669"/>
    <property type="project" value="InterPro"/>
</dbReference>
<dbReference type="PROSITE" id="PS51340">
    <property type="entry name" value="MOSC"/>
    <property type="match status" value="1"/>
</dbReference>
<dbReference type="EMBL" id="UINC01027304">
    <property type="protein sequence ID" value="SVB06321.1"/>
    <property type="molecule type" value="Genomic_DNA"/>
</dbReference>
<accession>A0A382AYF9</accession>
<protein>
    <recommendedName>
        <fullName evidence="2">MOSC domain-containing protein</fullName>
    </recommendedName>
</protein>
<evidence type="ECO:0000256" key="1">
    <source>
        <dbReference type="SAM" id="MobiDB-lite"/>
    </source>
</evidence>
<dbReference type="GO" id="GO:0030151">
    <property type="term" value="F:molybdenum ion binding"/>
    <property type="evidence" value="ECO:0007669"/>
    <property type="project" value="InterPro"/>
</dbReference>
<feature type="domain" description="MOSC" evidence="2">
    <location>
        <begin position="40"/>
        <end position="175"/>
    </location>
</feature>
<dbReference type="Pfam" id="PF03473">
    <property type="entry name" value="MOSC"/>
    <property type="match status" value="1"/>
</dbReference>
<feature type="region of interest" description="Disordered" evidence="1">
    <location>
        <begin position="1"/>
        <end position="21"/>
    </location>
</feature>
<sequence length="176" mass="18858">MRPGGFASTLPRVAAHPENQSRGRVASLHLHPPVAGEPMLPADSIAVETDAGIVGNTRYWQRQSRSTNQPNQRQVTLIEREQIAEHASALGLPDIAAGRVRSNIETEGIDLVPLAGRDVRVGGAVLHIAAPRDPCHKMDKIAPGLRERMTNDKQGVLAVVVQSGTIKNGDAIQPIN</sequence>
<evidence type="ECO:0000313" key="3">
    <source>
        <dbReference type="EMBL" id="SVB06321.1"/>
    </source>
</evidence>
<gene>
    <name evidence="3" type="ORF">METZ01_LOCUS159175</name>
</gene>
<dbReference type="Gene3D" id="2.40.33.20">
    <property type="entry name" value="PK beta-barrel domain-like"/>
    <property type="match status" value="1"/>
</dbReference>
<dbReference type="PANTHER" id="PTHR36930">
    <property type="entry name" value="METAL-SULFUR CLUSTER BIOSYNTHESIS PROTEINS YUAD-RELATED"/>
    <property type="match status" value="1"/>
</dbReference>
<dbReference type="SUPFAM" id="SSF50800">
    <property type="entry name" value="PK beta-barrel domain-like"/>
    <property type="match status" value="1"/>
</dbReference>
<organism evidence="3">
    <name type="scientific">marine metagenome</name>
    <dbReference type="NCBI Taxonomy" id="408172"/>
    <lineage>
        <taxon>unclassified sequences</taxon>
        <taxon>metagenomes</taxon>
        <taxon>ecological metagenomes</taxon>
    </lineage>
</organism>
<dbReference type="AlphaFoldDB" id="A0A382AYF9"/>
<reference evidence="3" key="1">
    <citation type="submission" date="2018-05" db="EMBL/GenBank/DDBJ databases">
        <authorList>
            <person name="Lanie J.A."/>
            <person name="Ng W.-L."/>
            <person name="Kazmierczak K.M."/>
            <person name="Andrzejewski T.M."/>
            <person name="Davidsen T.M."/>
            <person name="Wayne K.J."/>
            <person name="Tettelin H."/>
            <person name="Glass J.I."/>
            <person name="Rusch D."/>
            <person name="Podicherti R."/>
            <person name="Tsui H.-C.T."/>
            <person name="Winkler M.E."/>
        </authorList>
    </citation>
    <scope>NUCLEOTIDE SEQUENCE</scope>
</reference>